<reference evidence="4 5" key="1">
    <citation type="journal article" date="2014" name="Nature">
        <title>Sequential evolution of bacterial morphology by co-option of a developmental regulator.</title>
        <authorList>
            <person name="Jiang C."/>
            <person name="Brown P.J."/>
            <person name="Ducret A."/>
            <person name="Brun Y.V."/>
        </authorList>
    </citation>
    <scope>NUCLEOTIDE SEQUENCE [LARGE SCALE GENOMIC DNA]</scope>
    <source>
        <strain evidence="4 5">DSM 16100</strain>
    </source>
</reference>
<feature type="domain" description="Smf/DprA SLOG" evidence="2">
    <location>
        <begin position="53"/>
        <end position="110"/>
    </location>
</feature>
<evidence type="ECO:0000259" key="2">
    <source>
        <dbReference type="Pfam" id="PF02481"/>
    </source>
</evidence>
<sequence length="199" mass="21679">MIFTRRIIAGSTRKSATTAYWCPKARSAIALRRRISRAATASFPACRSAPSWVEAELRSGSLITARLAAKQNREVFAVPGSLLDPRCRGTNDLLRQGANLCESAEDVIRVLEGQMGFDAPPLPAVDIIPFAQDNRPANQEDDIARAARDMHQLISETPMHRDDLLRLMAAPAWLGLAALSELEISGVITASDGGYYSRS</sequence>
<comment type="caution">
    <text evidence="4">The sequence shown here is derived from an EMBL/GenBank/DDBJ whole genome shotgun (WGS) entry which is preliminary data.</text>
</comment>
<dbReference type="InterPro" id="IPR057666">
    <property type="entry name" value="DrpA_SLOG"/>
</dbReference>
<dbReference type="Gene3D" id="3.40.50.450">
    <property type="match status" value="1"/>
</dbReference>
<accession>V4Q9B3</accession>
<dbReference type="SUPFAM" id="SSF102405">
    <property type="entry name" value="MCP/YpsA-like"/>
    <property type="match status" value="1"/>
</dbReference>
<dbReference type="eggNOG" id="COG0758">
    <property type="taxonomic scope" value="Bacteria"/>
</dbReference>
<dbReference type="PANTHER" id="PTHR43022">
    <property type="entry name" value="PROTEIN SMF"/>
    <property type="match status" value="1"/>
</dbReference>
<feature type="domain" description="DprA winged helix" evidence="3">
    <location>
        <begin position="143"/>
        <end position="194"/>
    </location>
</feature>
<name>V4Q9B3_9CAUL</name>
<evidence type="ECO:0000259" key="3">
    <source>
        <dbReference type="Pfam" id="PF17782"/>
    </source>
</evidence>
<dbReference type="InterPro" id="IPR041614">
    <property type="entry name" value="DprA_WH"/>
</dbReference>
<dbReference type="GO" id="GO:0009294">
    <property type="term" value="P:DNA-mediated transformation"/>
    <property type="evidence" value="ECO:0007669"/>
    <property type="project" value="InterPro"/>
</dbReference>
<dbReference type="Gene3D" id="1.10.10.10">
    <property type="entry name" value="Winged helix-like DNA-binding domain superfamily/Winged helix DNA-binding domain"/>
    <property type="match status" value="1"/>
</dbReference>
<organism evidence="4 5">
    <name type="scientific">Asticcacaulis benevestitus DSM 16100 = ATCC BAA-896</name>
    <dbReference type="NCBI Taxonomy" id="1121022"/>
    <lineage>
        <taxon>Bacteria</taxon>
        <taxon>Pseudomonadati</taxon>
        <taxon>Pseudomonadota</taxon>
        <taxon>Alphaproteobacteria</taxon>
        <taxon>Caulobacterales</taxon>
        <taxon>Caulobacteraceae</taxon>
        <taxon>Asticcacaulis</taxon>
    </lineage>
</organism>
<dbReference type="PATRIC" id="fig|1121022.4.peg.226"/>
<protein>
    <submittedName>
        <fullName evidence="4">Uncharacterized protein</fullName>
    </submittedName>
</protein>
<gene>
    <name evidence="4" type="ORF">ABENE_01145</name>
</gene>
<dbReference type="Pfam" id="PF17782">
    <property type="entry name" value="WHD_DprA"/>
    <property type="match status" value="1"/>
</dbReference>
<dbReference type="InterPro" id="IPR036388">
    <property type="entry name" value="WH-like_DNA-bd_sf"/>
</dbReference>
<dbReference type="AlphaFoldDB" id="V4Q9B3"/>
<dbReference type="PANTHER" id="PTHR43022:SF1">
    <property type="entry name" value="PROTEIN SMF"/>
    <property type="match status" value="1"/>
</dbReference>
<dbReference type="InterPro" id="IPR003488">
    <property type="entry name" value="DprA"/>
</dbReference>
<dbReference type="Pfam" id="PF02481">
    <property type="entry name" value="DNA_processg_A"/>
    <property type="match status" value="1"/>
</dbReference>
<evidence type="ECO:0000313" key="5">
    <source>
        <dbReference type="Proteomes" id="UP000017837"/>
    </source>
</evidence>
<dbReference type="STRING" id="1121022.GCA_000376105_02523"/>
<comment type="similarity">
    <text evidence="1">Belongs to the DprA/Smf family.</text>
</comment>
<evidence type="ECO:0000256" key="1">
    <source>
        <dbReference type="ARBA" id="ARBA00006525"/>
    </source>
</evidence>
<evidence type="ECO:0000313" key="4">
    <source>
        <dbReference type="EMBL" id="ESQ94455.1"/>
    </source>
</evidence>
<proteinExistence type="inferred from homology"/>
<dbReference type="Proteomes" id="UP000017837">
    <property type="component" value="Unassembled WGS sequence"/>
</dbReference>
<dbReference type="EMBL" id="AWGB01000003">
    <property type="protein sequence ID" value="ESQ94455.1"/>
    <property type="molecule type" value="Genomic_DNA"/>
</dbReference>
<keyword evidence="5" id="KW-1185">Reference proteome</keyword>